<keyword evidence="2 4" id="KW-0489">Methyltransferase</keyword>
<evidence type="ECO:0000313" key="6">
    <source>
        <dbReference type="EMBL" id="CAD6491668.1"/>
    </source>
</evidence>
<feature type="domain" description="DNA methylase N-4/N-6" evidence="5">
    <location>
        <begin position="23"/>
        <end position="236"/>
    </location>
</feature>
<accession>A0A811T729</accession>
<comment type="caution">
    <text evidence="6">The sequence shown here is derived from an EMBL/GenBank/DDBJ whole genome shotgun (WGS) entry which is preliminary data.</text>
</comment>
<dbReference type="InterPro" id="IPR029063">
    <property type="entry name" value="SAM-dependent_MTases_sf"/>
</dbReference>
<dbReference type="SUPFAM" id="SSF53335">
    <property type="entry name" value="S-adenosyl-L-methionine-dependent methyltransferases"/>
    <property type="match status" value="1"/>
</dbReference>
<gene>
    <name evidence="6" type="primary">mjaVM</name>
    <name evidence="6" type="ORF">CHKLHMKO_00174</name>
</gene>
<comment type="catalytic activity">
    <reaction evidence="4">
        <text>a 2'-deoxycytidine in DNA + S-adenosyl-L-methionine = an N(4)-methyl-2'-deoxycytidine in DNA + S-adenosyl-L-homocysteine + H(+)</text>
        <dbReference type="Rhea" id="RHEA:16857"/>
        <dbReference type="Rhea" id="RHEA-COMP:11369"/>
        <dbReference type="Rhea" id="RHEA-COMP:13674"/>
        <dbReference type="ChEBI" id="CHEBI:15378"/>
        <dbReference type="ChEBI" id="CHEBI:57856"/>
        <dbReference type="ChEBI" id="CHEBI:59789"/>
        <dbReference type="ChEBI" id="CHEBI:85452"/>
        <dbReference type="ChEBI" id="CHEBI:137933"/>
        <dbReference type="EC" id="2.1.1.113"/>
    </reaction>
</comment>
<dbReference type="Gene3D" id="3.40.50.150">
    <property type="entry name" value="Vaccinia Virus protein VP39"/>
    <property type="match status" value="1"/>
</dbReference>
<dbReference type="InterPro" id="IPR002941">
    <property type="entry name" value="DNA_methylase_N4/N6"/>
</dbReference>
<evidence type="ECO:0000259" key="5">
    <source>
        <dbReference type="Pfam" id="PF01555"/>
    </source>
</evidence>
<evidence type="ECO:0000256" key="1">
    <source>
        <dbReference type="ARBA" id="ARBA00006594"/>
    </source>
</evidence>
<keyword evidence="4" id="KW-0680">Restriction system</keyword>
<dbReference type="GO" id="GO:0008170">
    <property type="term" value="F:N-methyltransferase activity"/>
    <property type="evidence" value="ECO:0007669"/>
    <property type="project" value="InterPro"/>
</dbReference>
<dbReference type="EMBL" id="CAJHIO010000007">
    <property type="protein sequence ID" value="CAD6491668.1"/>
    <property type="molecule type" value="Genomic_DNA"/>
</dbReference>
<keyword evidence="3 6" id="KW-0808">Transferase</keyword>
<dbReference type="GO" id="GO:0015667">
    <property type="term" value="F:site-specific DNA-methyltransferase (cytosine-N4-specific) activity"/>
    <property type="evidence" value="ECO:0007669"/>
    <property type="project" value="UniProtKB-EC"/>
</dbReference>
<comment type="similarity">
    <text evidence="1 4">Belongs to the N(4)/N(6)-methyltransferase family.</text>
</comment>
<dbReference type="GO" id="GO:0003677">
    <property type="term" value="F:DNA binding"/>
    <property type="evidence" value="ECO:0007669"/>
    <property type="project" value="InterPro"/>
</dbReference>
<evidence type="ECO:0000313" key="7">
    <source>
        <dbReference type="Proteomes" id="UP000610373"/>
    </source>
</evidence>
<protein>
    <recommendedName>
        <fullName evidence="4">Type II methyltransferase</fullName>
        <ecNumber evidence="4">2.1.1.113</ecNumber>
    </recommendedName>
    <alternativeName>
        <fullName evidence="4">N-4 cytosine-specific methyltransferase</fullName>
    </alternativeName>
</protein>
<dbReference type="PANTHER" id="PTHR13370">
    <property type="entry name" value="RNA METHYLASE-RELATED"/>
    <property type="match status" value="1"/>
</dbReference>
<dbReference type="InterPro" id="IPR002052">
    <property type="entry name" value="DNA_methylase_N6_adenine_CS"/>
</dbReference>
<dbReference type="Pfam" id="PF01555">
    <property type="entry name" value="N6_N4_Mtase"/>
    <property type="match status" value="1"/>
</dbReference>
<evidence type="ECO:0000256" key="3">
    <source>
        <dbReference type="ARBA" id="ARBA00022679"/>
    </source>
</evidence>
<dbReference type="GO" id="GO:0032259">
    <property type="term" value="P:methylation"/>
    <property type="evidence" value="ECO:0007669"/>
    <property type="project" value="UniProtKB-KW"/>
</dbReference>
<dbReference type="PANTHER" id="PTHR13370:SF3">
    <property type="entry name" value="TRNA (GUANINE(10)-N2)-METHYLTRANSFERASE HOMOLOG"/>
    <property type="match status" value="1"/>
</dbReference>
<dbReference type="EC" id="2.1.1.113" evidence="4"/>
<evidence type="ECO:0000256" key="2">
    <source>
        <dbReference type="ARBA" id="ARBA00022603"/>
    </source>
</evidence>
<sequence>MEVDKAYLGDCIEIMRTLPDKSIDLVFADPPFNIGIKYDVHDDNMPYEEYYSWSEKWIKEACRLLKNDGTIYIAIGDEFTAEIDIILKQTGFYFRNWIIWYYTFGQSQRKKFNRAHTHILYFTKNKERFTFNDKDVRVPSARQLIYKDKRANPIGKIPDDVWQFSRVCGTFKERLGKHPCQMPESLLERIIYVSSNEGDIVLDPFGGTGTTPVVAKKLKRHFVTMEISEEYYNLILKRLEGKVAEIKRNIKIEPEKQRTLLDIA</sequence>
<dbReference type="AlphaFoldDB" id="A0A811T729"/>
<dbReference type="InterPro" id="IPR001091">
    <property type="entry name" value="RM_Methyltransferase"/>
</dbReference>
<keyword evidence="4" id="KW-0949">S-adenosyl-L-methionine</keyword>
<proteinExistence type="inferred from homology"/>
<dbReference type="PRINTS" id="PR00508">
    <property type="entry name" value="S21N4MTFRASE"/>
</dbReference>
<name>A0A811T729_9EURY</name>
<reference evidence="6" key="1">
    <citation type="submission" date="2020-10" db="EMBL/GenBank/DDBJ databases">
        <authorList>
            <person name="Hahn C.J."/>
            <person name="Laso-Perez R."/>
            <person name="Vulcano F."/>
            <person name="Vaziourakis K.-M."/>
            <person name="Stokke R."/>
            <person name="Steen I.H."/>
            <person name="Teske A."/>
            <person name="Boetius A."/>
            <person name="Liebeke M."/>
            <person name="Amann R."/>
            <person name="Knittel K."/>
        </authorList>
    </citation>
    <scope>NUCLEOTIDE SEQUENCE</scope>
    <source>
        <strain evidence="6">Gfbio:e3339647-f889-4370-9287-4fb5cb688e4c:AG392O15_GoMArc1</strain>
    </source>
</reference>
<dbReference type="GO" id="GO:0009307">
    <property type="term" value="P:DNA restriction-modification system"/>
    <property type="evidence" value="ECO:0007669"/>
    <property type="project" value="UniProtKB-KW"/>
</dbReference>
<dbReference type="PROSITE" id="PS00092">
    <property type="entry name" value="N6_MTASE"/>
    <property type="match status" value="1"/>
</dbReference>
<dbReference type="GO" id="GO:0009007">
    <property type="term" value="F:site-specific DNA-methyltransferase (adenine-specific) activity"/>
    <property type="evidence" value="ECO:0007669"/>
    <property type="project" value="TreeGrafter"/>
</dbReference>
<organism evidence="6 7">
    <name type="scientific">Candidatus Argoarchaeum ethanivorans</name>
    <dbReference type="NCBI Taxonomy" id="2608793"/>
    <lineage>
        <taxon>Archaea</taxon>
        <taxon>Methanobacteriati</taxon>
        <taxon>Methanobacteriota</taxon>
        <taxon>Stenosarchaea group</taxon>
        <taxon>Methanomicrobia</taxon>
        <taxon>Methanosarcinales</taxon>
        <taxon>Methanosarcinales incertae sedis</taxon>
        <taxon>GOM Arc I cluster</taxon>
        <taxon>Candidatus Argoarchaeum</taxon>
    </lineage>
</organism>
<dbReference type="GO" id="GO:0005737">
    <property type="term" value="C:cytoplasm"/>
    <property type="evidence" value="ECO:0007669"/>
    <property type="project" value="TreeGrafter"/>
</dbReference>
<evidence type="ECO:0000256" key="4">
    <source>
        <dbReference type="RuleBase" id="RU362026"/>
    </source>
</evidence>
<dbReference type="Proteomes" id="UP000610373">
    <property type="component" value="Unassembled WGS sequence"/>
</dbReference>